<dbReference type="Gene3D" id="1.10.10.60">
    <property type="entry name" value="Homeodomain-like"/>
    <property type="match status" value="2"/>
</dbReference>
<keyword evidence="1" id="KW-0805">Transcription regulation</keyword>
<organism evidence="5 6">
    <name type="scientific">Paenibacillus harenae</name>
    <dbReference type="NCBI Taxonomy" id="306543"/>
    <lineage>
        <taxon>Bacteria</taxon>
        <taxon>Bacillati</taxon>
        <taxon>Bacillota</taxon>
        <taxon>Bacilli</taxon>
        <taxon>Bacillales</taxon>
        <taxon>Paenibacillaceae</taxon>
        <taxon>Paenibacillus</taxon>
    </lineage>
</organism>
<evidence type="ECO:0000313" key="6">
    <source>
        <dbReference type="Proteomes" id="UP001229346"/>
    </source>
</evidence>
<evidence type="ECO:0000259" key="4">
    <source>
        <dbReference type="PROSITE" id="PS01124"/>
    </source>
</evidence>
<dbReference type="SMART" id="SM00871">
    <property type="entry name" value="AraC_E_bind"/>
    <property type="match status" value="1"/>
</dbReference>
<dbReference type="InterPro" id="IPR029442">
    <property type="entry name" value="GyrI-like"/>
</dbReference>
<evidence type="ECO:0000256" key="1">
    <source>
        <dbReference type="ARBA" id="ARBA00023015"/>
    </source>
</evidence>
<accession>A0ABT9U9Y2</accession>
<dbReference type="Pfam" id="PF12833">
    <property type="entry name" value="HTH_18"/>
    <property type="match status" value="1"/>
</dbReference>
<comment type="caution">
    <text evidence="5">The sequence shown here is derived from an EMBL/GenBank/DDBJ whole genome shotgun (WGS) entry which is preliminary data.</text>
</comment>
<dbReference type="InterPro" id="IPR050908">
    <property type="entry name" value="SmbC-like"/>
</dbReference>
<dbReference type="PANTHER" id="PTHR40055:SF2">
    <property type="entry name" value="DNA GYRASE INHIBITOR"/>
    <property type="match status" value="1"/>
</dbReference>
<keyword evidence="2" id="KW-0238">DNA-binding</keyword>
<name>A0ABT9U9Y2_PAEHA</name>
<dbReference type="InterPro" id="IPR009057">
    <property type="entry name" value="Homeodomain-like_sf"/>
</dbReference>
<dbReference type="SUPFAM" id="SSF46689">
    <property type="entry name" value="Homeodomain-like"/>
    <property type="match status" value="2"/>
</dbReference>
<dbReference type="InterPro" id="IPR010499">
    <property type="entry name" value="AraC_E-bd"/>
</dbReference>
<sequence>MSRKEYVSRINKVIDYINRNMDAELNLENLSSVAKFSSYHFHRIFKGIMGENLYDFIQRVRLEKAANMLLYQPDVTVTEIAFNCGFSSSSIFARAFQSHFGMSATAYRKSFSKNRKINSKDSKEQNEPDIYYKDYPITVGNFNKRGLLSSMNVRIKSFPTYHVAYYRHLAGYQKGIYNQEITESFKKVENWVASRNLFTSTTVGMGITYDNPDITSNEKCRYDTAYTIPDDITEASGEIGIQDIQGGTYAVCRIEVSKDKDIPYELSISELGTVVDYLYGEWLPDSGFQLADKPCLEIYYRADNNQEEMFIEYCLPITPY</sequence>
<dbReference type="Pfam" id="PF06445">
    <property type="entry name" value="GyrI-like"/>
    <property type="match status" value="1"/>
</dbReference>
<dbReference type="InterPro" id="IPR018060">
    <property type="entry name" value="HTH_AraC"/>
</dbReference>
<reference evidence="5 6" key="1">
    <citation type="submission" date="2023-07" db="EMBL/GenBank/DDBJ databases">
        <title>Sorghum-associated microbial communities from plants grown in Nebraska, USA.</title>
        <authorList>
            <person name="Schachtman D."/>
        </authorList>
    </citation>
    <scope>NUCLEOTIDE SEQUENCE [LARGE SCALE GENOMIC DNA]</scope>
    <source>
        <strain evidence="5 6">CC482</strain>
    </source>
</reference>
<dbReference type="PRINTS" id="PR00032">
    <property type="entry name" value="HTHARAC"/>
</dbReference>
<evidence type="ECO:0000256" key="3">
    <source>
        <dbReference type="ARBA" id="ARBA00023163"/>
    </source>
</evidence>
<evidence type="ECO:0000256" key="2">
    <source>
        <dbReference type="ARBA" id="ARBA00023125"/>
    </source>
</evidence>
<keyword evidence="6" id="KW-1185">Reference proteome</keyword>
<keyword evidence="3" id="KW-0804">Transcription</keyword>
<evidence type="ECO:0000313" key="5">
    <source>
        <dbReference type="EMBL" id="MDQ0116466.1"/>
    </source>
</evidence>
<gene>
    <name evidence="5" type="ORF">J2T15_005947</name>
</gene>
<protein>
    <submittedName>
        <fullName evidence="5">AraC family transcriptional regulator</fullName>
    </submittedName>
</protein>
<feature type="domain" description="HTH araC/xylS-type" evidence="4">
    <location>
        <begin position="11"/>
        <end position="110"/>
    </location>
</feature>
<dbReference type="Proteomes" id="UP001229346">
    <property type="component" value="Unassembled WGS sequence"/>
</dbReference>
<dbReference type="PROSITE" id="PS00041">
    <property type="entry name" value="HTH_ARAC_FAMILY_1"/>
    <property type="match status" value="1"/>
</dbReference>
<dbReference type="SMART" id="SM00342">
    <property type="entry name" value="HTH_ARAC"/>
    <property type="match status" value="1"/>
</dbReference>
<dbReference type="InterPro" id="IPR011256">
    <property type="entry name" value="Reg_factor_effector_dom_sf"/>
</dbReference>
<dbReference type="SUPFAM" id="SSF55136">
    <property type="entry name" value="Probable bacterial effector-binding domain"/>
    <property type="match status" value="1"/>
</dbReference>
<dbReference type="EMBL" id="JAUSSU010000020">
    <property type="protein sequence ID" value="MDQ0116466.1"/>
    <property type="molecule type" value="Genomic_DNA"/>
</dbReference>
<dbReference type="PROSITE" id="PS01124">
    <property type="entry name" value="HTH_ARAC_FAMILY_2"/>
    <property type="match status" value="1"/>
</dbReference>
<dbReference type="Gene3D" id="3.20.80.10">
    <property type="entry name" value="Regulatory factor, effector binding domain"/>
    <property type="match status" value="1"/>
</dbReference>
<dbReference type="PANTHER" id="PTHR40055">
    <property type="entry name" value="TRANSCRIPTIONAL REGULATOR YGIV-RELATED"/>
    <property type="match status" value="1"/>
</dbReference>
<dbReference type="InterPro" id="IPR018062">
    <property type="entry name" value="HTH_AraC-typ_CS"/>
</dbReference>
<dbReference type="RefSeq" id="WP_307208531.1">
    <property type="nucleotide sequence ID" value="NZ_JAUSSU010000020.1"/>
</dbReference>
<proteinExistence type="predicted"/>
<dbReference type="InterPro" id="IPR020449">
    <property type="entry name" value="Tscrpt_reg_AraC-type_HTH"/>
</dbReference>